<evidence type="ECO:0000313" key="3">
    <source>
        <dbReference type="Proteomes" id="UP000517916"/>
    </source>
</evidence>
<evidence type="ECO:0000313" key="2">
    <source>
        <dbReference type="EMBL" id="MBA8929504.1"/>
    </source>
</evidence>
<dbReference type="SUPFAM" id="SSF52540">
    <property type="entry name" value="P-loop containing nucleoside triphosphate hydrolases"/>
    <property type="match status" value="1"/>
</dbReference>
<feature type="compositionally biased region" description="Basic and acidic residues" evidence="1">
    <location>
        <begin position="434"/>
        <end position="446"/>
    </location>
</feature>
<comment type="caution">
    <text evidence="2">The sequence shown here is derived from an EMBL/GenBank/DDBJ whole genome shotgun (WGS) entry which is preliminary data.</text>
</comment>
<dbReference type="RefSeq" id="WP_182839418.1">
    <property type="nucleotide sequence ID" value="NZ_BAAABQ010000017.1"/>
</dbReference>
<protein>
    <recommendedName>
        <fullName evidence="4">AAA domain-containing protein</fullName>
    </recommendedName>
</protein>
<organism evidence="2 3">
    <name type="scientific">Kutzneria viridogrisea</name>
    <dbReference type="NCBI Taxonomy" id="47990"/>
    <lineage>
        <taxon>Bacteria</taxon>
        <taxon>Bacillati</taxon>
        <taxon>Actinomycetota</taxon>
        <taxon>Actinomycetes</taxon>
        <taxon>Pseudonocardiales</taxon>
        <taxon>Pseudonocardiaceae</taxon>
        <taxon>Kutzneria</taxon>
    </lineage>
</organism>
<sequence>MMMPAQIPKLNLIKPDGAVRWPVIGVVGPPNSGKSMLITQFAADPRVGTTYAVEWGSGDKGVLNEYSTAVPDANLYFLGHDSTVQSVYGQILAARELARTAVERGEPPHLLAIDSWSTCWELIKSWTYRRAAEGLLDKSKVPIDPNADLPIGFNLWNDARDRYRQVMNVILSWPGPVVLTCRGEWVSAVTPSGHPDRTHREYSIDAHKSLRYDVTALIRLSDEAAPQLVKCRSQYYPVKPGDKPIELARPINLGELIYDKMRVDPRRAVVPDTSEPLDALPEVVEGRASQVSEGAVIGRGRAPRPEPAQRSSAHAPKPVPLDWDAEIAKALAEPDPPQAYALISELWKAATLSDAAPAVCSRVRAAGEEIRVRLDAHKAATSDEALATDATSDELTADLEPAQPPAAEPEQAPAQTGPAADEQQPAPPRRRRNRVDWGERTATAYRDRNTQALTELAAAASKARASAAVREAIALAQLKVRVLQVAGERDRDWRELVSQDWTQLDAEAAVLGIDLDNALDELEDEDTEQQGESS</sequence>
<reference evidence="2 3" key="1">
    <citation type="submission" date="2020-08" db="EMBL/GenBank/DDBJ databases">
        <title>Genomic Encyclopedia of Archaeal and Bacterial Type Strains, Phase II (KMG-II): from individual species to whole genera.</title>
        <authorList>
            <person name="Goeker M."/>
        </authorList>
    </citation>
    <scope>NUCLEOTIDE SEQUENCE [LARGE SCALE GENOMIC DNA]</scope>
    <source>
        <strain evidence="2 3">DSM 43850</strain>
    </source>
</reference>
<proteinExistence type="predicted"/>
<feature type="region of interest" description="Disordered" evidence="1">
    <location>
        <begin position="291"/>
        <end position="320"/>
    </location>
</feature>
<feature type="compositionally biased region" description="Low complexity" evidence="1">
    <location>
        <begin position="408"/>
        <end position="420"/>
    </location>
</feature>
<keyword evidence="3" id="KW-1185">Reference proteome</keyword>
<name>A0ABR6BRG6_9PSEU</name>
<evidence type="ECO:0008006" key="4">
    <source>
        <dbReference type="Google" id="ProtNLM"/>
    </source>
</evidence>
<gene>
    <name evidence="2" type="ORF">BC739_006722</name>
</gene>
<dbReference type="InterPro" id="IPR027417">
    <property type="entry name" value="P-loop_NTPase"/>
</dbReference>
<dbReference type="EMBL" id="JACJID010000005">
    <property type="protein sequence ID" value="MBA8929504.1"/>
    <property type="molecule type" value="Genomic_DNA"/>
</dbReference>
<accession>A0ABR6BRG6</accession>
<feature type="region of interest" description="Disordered" evidence="1">
    <location>
        <begin position="400"/>
        <end position="446"/>
    </location>
</feature>
<dbReference type="Proteomes" id="UP000517916">
    <property type="component" value="Unassembled WGS sequence"/>
</dbReference>
<evidence type="ECO:0000256" key="1">
    <source>
        <dbReference type="SAM" id="MobiDB-lite"/>
    </source>
</evidence>